<gene>
    <name evidence="2" type="ORF">NPIL_700641</name>
</gene>
<organism evidence="2 3">
    <name type="scientific">Nephila pilipes</name>
    <name type="common">Giant wood spider</name>
    <name type="synonym">Nephila maculata</name>
    <dbReference type="NCBI Taxonomy" id="299642"/>
    <lineage>
        <taxon>Eukaryota</taxon>
        <taxon>Metazoa</taxon>
        <taxon>Ecdysozoa</taxon>
        <taxon>Arthropoda</taxon>
        <taxon>Chelicerata</taxon>
        <taxon>Arachnida</taxon>
        <taxon>Araneae</taxon>
        <taxon>Araneomorphae</taxon>
        <taxon>Entelegynae</taxon>
        <taxon>Araneoidea</taxon>
        <taxon>Nephilidae</taxon>
        <taxon>Nephila</taxon>
    </lineage>
</organism>
<evidence type="ECO:0000313" key="3">
    <source>
        <dbReference type="Proteomes" id="UP000887013"/>
    </source>
</evidence>
<evidence type="ECO:0000256" key="1">
    <source>
        <dbReference type="SAM" id="MobiDB-lite"/>
    </source>
</evidence>
<proteinExistence type="predicted"/>
<evidence type="ECO:0000313" key="2">
    <source>
        <dbReference type="EMBL" id="GFS82651.1"/>
    </source>
</evidence>
<feature type="compositionally biased region" description="Polar residues" evidence="1">
    <location>
        <begin position="34"/>
        <end position="50"/>
    </location>
</feature>
<name>A0A8X6T8V6_NEPPI</name>
<reference evidence="2" key="1">
    <citation type="submission" date="2020-08" db="EMBL/GenBank/DDBJ databases">
        <title>Multicomponent nature underlies the extraordinary mechanical properties of spider dragline silk.</title>
        <authorList>
            <person name="Kono N."/>
            <person name="Nakamura H."/>
            <person name="Mori M."/>
            <person name="Yoshida Y."/>
            <person name="Ohtoshi R."/>
            <person name="Malay A.D."/>
            <person name="Moran D.A.P."/>
            <person name="Tomita M."/>
            <person name="Numata K."/>
            <person name="Arakawa K."/>
        </authorList>
    </citation>
    <scope>NUCLEOTIDE SEQUENCE</scope>
</reference>
<feature type="region of interest" description="Disordered" evidence="1">
    <location>
        <begin position="33"/>
        <end position="80"/>
    </location>
</feature>
<comment type="caution">
    <text evidence="2">The sequence shown here is derived from an EMBL/GenBank/DDBJ whole genome shotgun (WGS) entry which is preliminary data.</text>
</comment>
<dbReference type="AlphaFoldDB" id="A0A8X6T8V6"/>
<dbReference type="EMBL" id="BMAW01051852">
    <property type="protein sequence ID" value="GFS82651.1"/>
    <property type="molecule type" value="Genomic_DNA"/>
</dbReference>
<dbReference type="OrthoDB" id="6434384at2759"/>
<keyword evidence="3" id="KW-1185">Reference proteome</keyword>
<feature type="compositionally biased region" description="Polar residues" evidence="1">
    <location>
        <begin position="71"/>
        <end position="80"/>
    </location>
</feature>
<accession>A0A8X6T8V6</accession>
<sequence length="105" mass="11776">MNFLLQRVNGEEMVNLARTGFASHQNQLRKEFQNEQLKQSGESSTASALVSLQKPELMPKVNEPKSFVPKSENSLSNYSRSETLSANAVHLNSMPRSGENHPRSF</sequence>
<protein>
    <submittedName>
        <fullName evidence="2">Uncharacterized protein</fullName>
    </submittedName>
</protein>
<feature type="region of interest" description="Disordered" evidence="1">
    <location>
        <begin position="86"/>
        <end position="105"/>
    </location>
</feature>
<dbReference type="Proteomes" id="UP000887013">
    <property type="component" value="Unassembled WGS sequence"/>
</dbReference>